<accession>A0A7S2C0V2</accession>
<dbReference type="EMBL" id="HBGU01010021">
    <property type="protein sequence ID" value="CAD9412481.1"/>
    <property type="molecule type" value="Transcribed_RNA"/>
</dbReference>
<sequence length="406" mass="44365">MKGWGAFQRKVGEFYIEAGVHLGAMGTLFEMKAMDVENLMGDGITQDISKEEPLVCLACSSVWIMQTLAHRSAHNQDWMPVLQSINGLLLLASYESLGELRTDGSRVAVEVSTELQIKKILYILIDVYETLRQSDANGYVGSQLGYRYEKDVRAYLLREWSAWLKSLRHSIGVQVMAMAEAHAKYGSKPSQGEMNLLRRLEIEQDTPTAHGSVAHKAACFAKRVAATQVDGAGRRLVSFTEVQAEYIHGKMGGKGGASLRRGGRSASKAWRVVFKLAGGPQGGMLEGSTLEERSAAHPNWSGQCVQFEVTAALPRPLHLEVSVLGDGERLYTGTIELMEFVGYATISLRVDDGAEQVGGSDDGIPSISFYYKLGPWMDGATLYKAPPGSLPHHASSAKLLETLMHV</sequence>
<protein>
    <submittedName>
        <fullName evidence="1">Uncharacterized protein</fullName>
    </submittedName>
</protein>
<gene>
    <name evidence="1" type="ORF">CBRE1094_LOCUS5561</name>
</gene>
<evidence type="ECO:0000313" key="1">
    <source>
        <dbReference type="EMBL" id="CAD9412481.1"/>
    </source>
</evidence>
<name>A0A7S2C0V2_9EUKA</name>
<reference evidence="1" key="1">
    <citation type="submission" date="2021-01" db="EMBL/GenBank/DDBJ databases">
        <authorList>
            <person name="Corre E."/>
            <person name="Pelletier E."/>
            <person name="Niang G."/>
            <person name="Scheremetjew M."/>
            <person name="Finn R."/>
            <person name="Kale V."/>
            <person name="Holt S."/>
            <person name="Cochrane G."/>
            <person name="Meng A."/>
            <person name="Brown T."/>
            <person name="Cohen L."/>
        </authorList>
    </citation>
    <scope>NUCLEOTIDE SEQUENCE</scope>
    <source>
        <strain evidence="1">UTEX LB 985</strain>
    </source>
</reference>
<dbReference type="AlphaFoldDB" id="A0A7S2C0V2"/>
<organism evidence="1">
    <name type="scientific">Haptolina brevifila</name>
    <dbReference type="NCBI Taxonomy" id="156173"/>
    <lineage>
        <taxon>Eukaryota</taxon>
        <taxon>Haptista</taxon>
        <taxon>Haptophyta</taxon>
        <taxon>Prymnesiophyceae</taxon>
        <taxon>Prymnesiales</taxon>
        <taxon>Prymnesiaceae</taxon>
        <taxon>Haptolina</taxon>
    </lineage>
</organism>
<proteinExistence type="predicted"/>